<dbReference type="EMBL" id="JAHCVI010000005">
    <property type="protein sequence ID" value="KAG7284955.1"/>
    <property type="molecule type" value="Genomic_DNA"/>
</dbReference>
<gene>
    <name evidence="1" type="ORF">NEMBOFW57_009571</name>
</gene>
<protein>
    <submittedName>
        <fullName evidence="1">Uncharacterized protein</fullName>
    </submittedName>
</protein>
<comment type="caution">
    <text evidence="1">The sequence shown here is derived from an EMBL/GenBank/DDBJ whole genome shotgun (WGS) entry which is preliminary data.</text>
</comment>
<evidence type="ECO:0000313" key="2">
    <source>
        <dbReference type="Proteomes" id="UP001197093"/>
    </source>
</evidence>
<proteinExistence type="predicted"/>
<dbReference type="Proteomes" id="UP001197093">
    <property type="component" value="Unassembled WGS sequence"/>
</dbReference>
<accession>A0AAD4HW27</accession>
<reference evidence="1" key="1">
    <citation type="submission" date="2023-02" db="EMBL/GenBank/DDBJ databases">
        <authorList>
            <person name="Palmer J.M."/>
        </authorList>
    </citation>
    <scope>NUCLEOTIDE SEQUENCE</scope>
    <source>
        <strain evidence="1">FW57</strain>
    </source>
</reference>
<organism evidence="1 2">
    <name type="scientific">Staphylotrichum longicolle</name>
    <dbReference type="NCBI Taxonomy" id="669026"/>
    <lineage>
        <taxon>Eukaryota</taxon>
        <taxon>Fungi</taxon>
        <taxon>Dikarya</taxon>
        <taxon>Ascomycota</taxon>
        <taxon>Pezizomycotina</taxon>
        <taxon>Sordariomycetes</taxon>
        <taxon>Sordariomycetidae</taxon>
        <taxon>Sordariales</taxon>
        <taxon>Chaetomiaceae</taxon>
        <taxon>Staphylotrichum</taxon>
    </lineage>
</organism>
<dbReference type="AlphaFoldDB" id="A0AAD4HW27"/>
<keyword evidence="2" id="KW-1185">Reference proteome</keyword>
<name>A0AAD4HW27_9PEZI</name>
<evidence type="ECO:0000313" key="1">
    <source>
        <dbReference type="EMBL" id="KAG7284955.1"/>
    </source>
</evidence>
<sequence>MGLITLLRGFNVPIVVLDRFLVAHGVEETYGIAPRLEPGPLAPPLDPQSAFLRARLATAGTASPSSPPSPALDGVRLFIPNRRGQADPTYAYVSHAFIMAESELFVLLTEDRVFPLKRPFVREFETWSALQVHRVEAHGTG</sequence>